<dbReference type="EMBL" id="BAABHS010000010">
    <property type="protein sequence ID" value="GAA4966254.1"/>
    <property type="molecule type" value="Genomic_DNA"/>
</dbReference>
<proteinExistence type="predicted"/>
<sequence length="176" mass="18909">MAARASGTDARDGDAASSARAAEAAAGGLGATFGDEPTDPVAVFFEAFGEASRRMAYSRIEQRLADRHGLDLLAFRLMLHLRREGSRVGDLAHSVVAHASHTSRALAVLQTRGWITRTATRADRRVVIVRPTAPGWDACVAIRTELRGALAERVHDWTPDELQAAAAAMRRLAEAL</sequence>
<dbReference type="SMART" id="SM00347">
    <property type="entry name" value="HTH_MARR"/>
    <property type="match status" value="1"/>
</dbReference>
<dbReference type="InterPro" id="IPR039422">
    <property type="entry name" value="MarR/SlyA-like"/>
</dbReference>
<dbReference type="Gene3D" id="1.10.10.10">
    <property type="entry name" value="Winged helix-like DNA-binding domain superfamily/Winged helix DNA-binding domain"/>
    <property type="match status" value="1"/>
</dbReference>
<feature type="domain" description="HTH marR-type" evidence="1">
    <location>
        <begin position="41"/>
        <end position="174"/>
    </location>
</feature>
<dbReference type="Proteomes" id="UP001500466">
    <property type="component" value="Unassembled WGS sequence"/>
</dbReference>
<comment type="caution">
    <text evidence="2">The sequence shown here is derived from an EMBL/GenBank/DDBJ whole genome shotgun (WGS) entry which is preliminary data.</text>
</comment>
<dbReference type="InterPro" id="IPR036390">
    <property type="entry name" value="WH_DNA-bd_sf"/>
</dbReference>
<organism evidence="2 3">
    <name type="scientific">Yinghuangia aomiensis</name>
    <dbReference type="NCBI Taxonomy" id="676205"/>
    <lineage>
        <taxon>Bacteria</taxon>
        <taxon>Bacillati</taxon>
        <taxon>Actinomycetota</taxon>
        <taxon>Actinomycetes</taxon>
        <taxon>Kitasatosporales</taxon>
        <taxon>Streptomycetaceae</taxon>
        <taxon>Yinghuangia</taxon>
    </lineage>
</organism>
<gene>
    <name evidence="2" type="ORF">GCM10023205_33550</name>
</gene>
<dbReference type="PANTHER" id="PTHR33164:SF57">
    <property type="entry name" value="MARR-FAMILY TRANSCRIPTIONAL REGULATOR"/>
    <property type="match status" value="1"/>
</dbReference>
<dbReference type="InterPro" id="IPR036388">
    <property type="entry name" value="WH-like_DNA-bd_sf"/>
</dbReference>
<evidence type="ECO:0000313" key="3">
    <source>
        <dbReference type="Proteomes" id="UP001500466"/>
    </source>
</evidence>
<evidence type="ECO:0000313" key="2">
    <source>
        <dbReference type="EMBL" id="GAA4966254.1"/>
    </source>
</evidence>
<reference evidence="3" key="1">
    <citation type="journal article" date="2019" name="Int. J. Syst. Evol. Microbiol.">
        <title>The Global Catalogue of Microorganisms (GCM) 10K type strain sequencing project: providing services to taxonomists for standard genome sequencing and annotation.</title>
        <authorList>
            <consortium name="The Broad Institute Genomics Platform"/>
            <consortium name="The Broad Institute Genome Sequencing Center for Infectious Disease"/>
            <person name="Wu L."/>
            <person name="Ma J."/>
        </authorList>
    </citation>
    <scope>NUCLEOTIDE SEQUENCE [LARGE SCALE GENOMIC DNA]</scope>
    <source>
        <strain evidence="3">JCM 17986</strain>
    </source>
</reference>
<dbReference type="Pfam" id="PF12802">
    <property type="entry name" value="MarR_2"/>
    <property type="match status" value="1"/>
</dbReference>
<evidence type="ECO:0000259" key="1">
    <source>
        <dbReference type="PROSITE" id="PS50995"/>
    </source>
</evidence>
<dbReference type="RefSeq" id="WP_345676287.1">
    <property type="nucleotide sequence ID" value="NZ_BAABHS010000010.1"/>
</dbReference>
<name>A0ABP9HB36_9ACTN</name>
<accession>A0ABP9HB36</accession>
<protein>
    <recommendedName>
        <fullName evidence="1">HTH marR-type domain-containing protein</fullName>
    </recommendedName>
</protein>
<dbReference type="PANTHER" id="PTHR33164">
    <property type="entry name" value="TRANSCRIPTIONAL REGULATOR, MARR FAMILY"/>
    <property type="match status" value="1"/>
</dbReference>
<dbReference type="InterPro" id="IPR000835">
    <property type="entry name" value="HTH_MarR-typ"/>
</dbReference>
<keyword evidence="3" id="KW-1185">Reference proteome</keyword>
<dbReference type="SUPFAM" id="SSF46785">
    <property type="entry name" value="Winged helix' DNA-binding domain"/>
    <property type="match status" value="1"/>
</dbReference>
<dbReference type="PROSITE" id="PS50995">
    <property type="entry name" value="HTH_MARR_2"/>
    <property type="match status" value="1"/>
</dbReference>